<comment type="caution">
    <text evidence="2">The sequence shown here is derived from an EMBL/GenBank/DDBJ whole genome shotgun (WGS) entry which is preliminary data.</text>
</comment>
<gene>
    <name evidence="2" type="ORF">CK820_G0010162</name>
</gene>
<dbReference type="InterPro" id="IPR036397">
    <property type="entry name" value="RNaseH_sf"/>
</dbReference>
<name>A0A2J8NK58_PANTR</name>
<organism evidence="2 3">
    <name type="scientific">Pan troglodytes</name>
    <name type="common">Chimpanzee</name>
    <dbReference type="NCBI Taxonomy" id="9598"/>
    <lineage>
        <taxon>Eukaryota</taxon>
        <taxon>Metazoa</taxon>
        <taxon>Chordata</taxon>
        <taxon>Craniata</taxon>
        <taxon>Vertebrata</taxon>
        <taxon>Euteleostomi</taxon>
        <taxon>Mammalia</taxon>
        <taxon>Eutheria</taxon>
        <taxon>Euarchontoglires</taxon>
        <taxon>Primates</taxon>
        <taxon>Haplorrhini</taxon>
        <taxon>Catarrhini</taxon>
        <taxon>Hominidae</taxon>
        <taxon>Pan</taxon>
    </lineage>
</organism>
<dbReference type="Proteomes" id="UP000236370">
    <property type="component" value="Unassembled WGS sequence"/>
</dbReference>
<dbReference type="SMR" id="A0A2J8NK58"/>
<proteinExistence type="predicted"/>
<dbReference type="InterPro" id="IPR039637">
    <property type="entry name" value="CNOT7/CNOT8/Pop2"/>
</dbReference>
<accession>A0A2J8NK58</accession>
<dbReference type="GO" id="GO:0003676">
    <property type="term" value="F:nucleic acid binding"/>
    <property type="evidence" value="ECO:0007669"/>
    <property type="project" value="InterPro"/>
</dbReference>
<sequence>MPAALVENSQVICEVWASNLEEEMRKIREIVLSYSYIAMDTEFPGVVVRPIGEFR</sequence>
<dbReference type="AlphaFoldDB" id="A0A2J8NK58"/>
<evidence type="ECO:0000313" key="3">
    <source>
        <dbReference type="Proteomes" id="UP000236370"/>
    </source>
</evidence>
<dbReference type="GO" id="GO:0030014">
    <property type="term" value="C:CCR4-NOT complex"/>
    <property type="evidence" value="ECO:0007669"/>
    <property type="project" value="InterPro"/>
</dbReference>
<dbReference type="SUPFAM" id="SSF53098">
    <property type="entry name" value="Ribonuclease H-like"/>
    <property type="match status" value="1"/>
</dbReference>
<evidence type="ECO:0000313" key="2">
    <source>
        <dbReference type="EMBL" id="PNI72144.1"/>
    </source>
</evidence>
<dbReference type="PANTHER" id="PTHR10797">
    <property type="entry name" value="CCR4-NOT TRANSCRIPTION COMPLEX SUBUNIT"/>
    <property type="match status" value="1"/>
</dbReference>
<dbReference type="Gene3D" id="3.30.420.10">
    <property type="entry name" value="Ribonuclease H-like superfamily/Ribonuclease H"/>
    <property type="match status" value="1"/>
</dbReference>
<dbReference type="EMBL" id="NBAG03000228">
    <property type="protein sequence ID" value="PNI72141.1"/>
    <property type="molecule type" value="Genomic_DNA"/>
</dbReference>
<dbReference type="GO" id="GO:0004535">
    <property type="term" value="F:poly(A)-specific ribonuclease activity"/>
    <property type="evidence" value="ECO:0007669"/>
    <property type="project" value="InterPro"/>
</dbReference>
<dbReference type="InterPro" id="IPR012337">
    <property type="entry name" value="RNaseH-like_sf"/>
</dbReference>
<evidence type="ECO:0000313" key="1">
    <source>
        <dbReference type="EMBL" id="PNI72141.1"/>
    </source>
</evidence>
<dbReference type="EMBL" id="NBAG03000228">
    <property type="protein sequence ID" value="PNI72144.1"/>
    <property type="molecule type" value="Genomic_DNA"/>
</dbReference>
<protein>
    <submittedName>
        <fullName evidence="1">CNOT8 isoform 15</fullName>
    </submittedName>
    <submittedName>
        <fullName evidence="2">CNOT8 isoform 18</fullName>
    </submittedName>
</protein>
<reference evidence="2 3" key="1">
    <citation type="submission" date="2017-12" db="EMBL/GenBank/DDBJ databases">
        <title>High-resolution comparative analysis of great ape genomes.</title>
        <authorList>
            <person name="Pollen A."/>
            <person name="Hastie A."/>
            <person name="Hormozdiari F."/>
            <person name="Dougherty M."/>
            <person name="Liu R."/>
            <person name="Chaisson M."/>
            <person name="Hoppe E."/>
            <person name="Hill C."/>
            <person name="Pang A."/>
            <person name="Hillier L."/>
            <person name="Baker C."/>
            <person name="Armstrong J."/>
            <person name="Shendure J."/>
            <person name="Paten B."/>
            <person name="Wilson R."/>
            <person name="Chao H."/>
            <person name="Schneider V."/>
            <person name="Ventura M."/>
            <person name="Kronenberg Z."/>
            <person name="Murali S."/>
            <person name="Gordon D."/>
            <person name="Cantsilieris S."/>
            <person name="Munson K."/>
            <person name="Nelson B."/>
            <person name="Raja A."/>
            <person name="Underwood J."/>
            <person name="Diekhans M."/>
            <person name="Fiddes I."/>
            <person name="Haussler D."/>
            <person name="Eichler E."/>
        </authorList>
    </citation>
    <scope>NUCLEOTIDE SEQUENCE [LARGE SCALE GENOMIC DNA]</scope>
    <source>
        <strain evidence="2">Yerkes chimp pedigree #C0471</strain>
        <tissue evidence="2">Blood</tissue>
    </source>
</reference>
<feature type="non-terminal residue" evidence="2">
    <location>
        <position position="55"/>
    </location>
</feature>